<dbReference type="SUPFAM" id="SSF49562">
    <property type="entry name" value="C2 domain (Calcium/lipid-binding domain, CaLB)"/>
    <property type="match status" value="2"/>
</dbReference>
<evidence type="ECO:0000256" key="1">
    <source>
        <dbReference type="SAM" id="MobiDB-lite"/>
    </source>
</evidence>
<dbReference type="InterPro" id="IPR035892">
    <property type="entry name" value="C2_domain_sf"/>
</dbReference>
<dbReference type="PANTHER" id="PTHR10024">
    <property type="entry name" value="SYNAPTOTAGMIN"/>
    <property type="match status" value="1"/>
</dbReference>
<feature type="domain" description="C2" evidence="2">
    <location>
        <begin position="790"/>
        <end position="921"/>
    </location>
</feature>
<name>A0AAF5CTT5_STRER</name>
<evidence type="ECO:0000313" key="4">
    <source>
        <dbReference type="WBParaSite" id="TCONS_00001723.p1"/>
    </source>
</evidence>
<dbReference type="GO" id="GO:0000149">
    <property type="term" value="F:SNARE binding"/>
    <property type="evidence" value="ECO:0007669"/>
    <property type="project" value="TreeGrafter"/>
</dbReference>
<dbReference type="InterPro" id="IPR000008">
    <property type="entry name" value="C2_dom"/>
</dbReference>
<reference evidence="4" key="1">
    <citation type="submission" date="2024-02" db="UniProtKB">
        <authorList>
            <consortium name="WormBaseParasite"/>
        </authorList>
    </citation>
    <scope>IDENTIFICATION</scope>
</reference>
<dbReference type="Proteomes" id="UP000035681">
    <property type="component" value="Unplaced"/>
</dbReference>
<evidence type="ECO:0000313" key="3">
    <source>
        <dbReference type="Proteomes" id="UP000035681"/>
    </source>
</evidence>
<dbReference type="GO" id="GO:0070382">
    <property type="term" value="C:exocytic vesicle"/>
    <property type="evidence" value="ECO:0007669"/>
    <property type="project" value="TreeGrafter"/>
</dbReference>
<dbReference type="AlphaFoldDB" id="A0AAF5CTT5"/>
<dbReference type="GO" id="GO:0017156">
    <property type="term" value="P:calcium-ion regulated exocytosis"/>
    <property type="evidence" value="ECO:0007669"/>
    <property type="project" value="TreeGrafter"/>
</dbReference>
<organism evidence="3 4">
    <name type="scientific">Strongyloides stercoralis</name>
    <name type="common">Threadworm</name>
    <dbReference type="NCBI Taxonomy" id="6248"/>
    <lineage>
        <taxon>Eukaryota</taxon>
        <taxon>Metazoa</taxon>
        <taxon>Ecdysozoa</taxon>
        <taxon>Nematoda</taxon>
        <taxon>Chromadorea</taxon>
        <taxon>Rhabditida</taxon>
        <taxon>Tylenchina</taxon>
        <taxon>Panagrolaimomorpha</taxon>
        <taxon>Strongyloidoidea</taxon>
        <taxon>Strongyloididae</taxon>
        <taxon>Strongyloides</taxon>
    </lineage>
</organism>
<feature type="compositionally biased region" description="Low complexity" evidence="1">
    <location>
        <begin position="389"/>
        <end position="412"/>
    </location>
</feature>
<feature type="region of interest" description="Disordered" evidence="1">
    <location>
        <begin position="1"/>
        <end position="22"/>
    </location>
</feature>
<sequence>MPEVNESKIDKDYQPSKKSLENKATTKLSSNIKYFNDNLIRLQFHYRVNVLLPSFKDNTLQVEKNRSRIRSFSVFDQKSATLRQQNYSSQLNNSLLDVPVMARSNSIMLSPHHHPPEHRRLPHSPYDNGIPSSTSNRGIGYSHHFQSPSHSHNGSYLDVRSSLNSSNSSLASSLHPNSGRRKLPIAPDEISGNIDVIQSPRRCSSPRLLPSPPCISPMASSPSPPYQFNNYNSCERRSSGRKLPEPPVTQQLYNQHNKNNGNIINNIPKINNYPSSPTNSNNYSMEYNIPSTYTPSLDISMDNFHISSKNITNDLTVRRQLPIKKSSCIIPPSSQFQFTKHPRRNSTTQPSLNINQPSEGIFTPSIDNNIQQQNLLPNPFGITTKPITKSESTLTTGTSTTTSSNEQSRRSSIVQERDAFRFRNGSMAHLFEQQHLIQIRDKSPSRTSTYTLESQYSTDQKVLAIIRCEEIEEREWELIINLLVLKLIVLWITLPHMFLKNSDNINFILILLLLKEMIIIDNNNIYYCLFVDCSLANTIITNFKYKKINHKKCTKHIHYFKSTIVRKYMNFVKLNSISSVKSRSSVDKEEDGNISTVGSISSSGSAIATGENKKPENLGLDPSHYLGKENKPEVVVLSASGKKVSLNDDDRPKGLGLVTCTLQHFPVRKRLRVTVIKVEGLAGELKPNLEILPFCRVTLHPGKNIKSQDSVVKRGRNAVYNQEFFFDNVTVEDLNTKFVHVVFLHQSSQKLQKDVEIGEFSIELKDFPLLHDKKEVKIVDELKVKFNTKKLGKIYFSTQIAKEGKTLTINVNKVEDLPKWGLIGAPDVCVRVTVIQGENKVQTKQSRVIKNTCKAVYQESIMFLISTKINDLRRTQIIVSAIDMQRHNNLCLFLDGTGDSIIGSAYLGCIGMDKSEIDQWKNTIEHIGKEYKASHHLKLEQPVVKECIENDVVEKNENKKELGIDDFDEWLK</sequence>
<feature type="compositionally biased region" description="Basic residues" evidence="1">
    <location>
        <begin position="111"/>
        <end position="122"/>
    </location>
</feature>
<feature type="compositionally biased region" description="Low complexity" evidence="1">
    <location>
        <begin position="161"/>
        <end position="177"/>
    </location>
</feature>
<feature type="domain" description="C2" evidence="2">
    <location>
        <begin position="652"/>
        <end position="778"/>
    </location>
</feature>
<keyword evidence="3" id="KW-1185">Reference proteome</keyword>
<feature type="region of interest" description="Disordered" evidence="1">
    <location>
        <begin position="107"/>
        <end position="194"/>
    </location>
</feature>
<accession>A0AAF5CTT5</accession>
<dbReference type="Pfam" id="PF00168">
    <property type="entry name" value="C2"/>
    <property type="match status" value="2"/>
</dbReference>
<evidence type="ECO:0000259" key="2">
    <source>
        <dbReference type="PROSITE" id="PS50004"/>
    </source>
</evidence>
<feature type="region of interest" description="Disordered" evidence="1">
    <location>
        <begin position="382"/>
        <end position="412"/>
    </location>
</feature>
<dbReference type="PROSITE" id="PS50004">
    <property type="entry name" value="C2"/>
    <property type="match status" value="2"/>
</dbReference>
<dbReference type="Gene3D" id="2.60.40.150">
    <property type="entry name" value="C2 domain"/>
    <property type="match status" value="2"/>
</dbReference>
<protein>
    <submittedName>
        <fullName evidence="4">C2 domain-containing protein</fullName>
    </submittedName>
</protein>
<dbReference type="GO" id="GO:0001786">
    <property type="term" value="F:phosphatidylserine binding"/>
    <property type="evidence" value="ECO:0007669"/>
    <property type="project" value="TreeGrafter"/>
</dbReference>
<dbReference type="SMART" id="SM00239">
    <property type="entry name" value="C2"/>
    <property type="match status" value="2"/>
</dbReference>
<proteinExistence type="predicted"/>
<dbReference type="GO" id="GO:0005509">
    <property type="term" value="F:calcium ion binding"/>
    <property type="evidence" value="ECO:0007669"/>
    <property type="project" value="TreeGrafter"/>
</dbReference>
<feature type="region of interest" description="Disordered" evidence="1">
    <location>
        <begin position="333"/>
        <end position="357"/>
    </location>
</feature>
<feature type="compositionally biased region" description="Basic and acidic residues" evidence="1">
    <location>
        <begin position="1"/>
        <end position="21"/>
    </location>
</feature>
<feature type="compositionally biased region" description="Polar residues" evidence="1">
    <location>
        <begin position="144"/>
        <end position="154"/>
    </location>
</feature>
<dbReference type="GO" id="GO:0005886">
    <property type="term" value="C:plasma membrane"/>
    <property type="evidence" value="ECO:0007669"/>
    <property type="project" value="TreeGrafter"/>
</dbReference>
<dbReference type="PANTHER" id="PTHR10024:SF348">
    <property type="entry name" value="SYNAPTOTAGMIN-17"/>
    <property type="match status" value="1"/>
</dbReference>
<feature type="compositionally biased region" description="Polar residues" evidence="1">
    <location>
        <begin position="345"/>
        <end position="357"/>
    </location>
</feature>
<dbReference type="GO" id="GO:0030276">
    <property type="term" value="F:clathrin binding"/>
    <property type="evidence" value="ECO:0007669"/>
    <property type="project" value="TreeGrafter"/>
</dbReference>
<dbReference type="GO" id="GO:0005544">
    <property type="term" value="F:calcium-dependent phospholipid binding"/>
    <property type="evidence" value="ECO:0007669"/>
    <property type="project" value="TreeGrafter"/>
</dbReference>
<dbReference type="WBParaSite" id="TCONS_00001723.p1">
    <property type="protein sequence ID" value="TCONS_00001723.p1"/>
    <property type="gene ID" value="XLOC_001613"/>
</dbReference>